<dbReference type="Gene3D" id="1.20.120.1760">
    <property type="match status" value="1"/>
</dbReference>
<organism evidence="5 6">
    <name type="scientific">Streptomyces bohaiensis</name>
    <dbReference type="NCBI Taxonomy" id="1431344"/>
    <lineage>
        <taxon>Bacteria</taxon>
        <taxon>Bacillati</taxon>
        <taxon>Actinomycetota</taxon>
        <taxon>Actinomycetes</taxon>
        <taxon>Kitasatosporales</taxon>
        <taxon>Streptomycetaceae</taxon>
        <taxon>Streptomyces</taxon>
    </lineage>
</organism>
<evidence type="ECO:0000256" key="3">
    <source>
        <dbReference type="SAM" id="MobiDB-lite"/>
    </source>
</evidence>
<dbReference type="RefSeq" id="WP_168088868.1">
    <property type="nucleotide sequence ID" value="NZ_BHZH01000072.1"/>
</dbReference>
<feature type="transmembrane region" description="Helical" evidence="4">
    <location>
        <begin position="150"/>
        <end position="173"/>
    </location>
</feature>
<keyword evidence="6" id="KW-1185">Reference proteome</keyword>
<keyword evidence="4" id="KW-0812">Transmembrane</keyword>
<keyword evidence="1 2" id="KW-0808">Transferase</keyword>
<dbReference type="InterPro" id="IPR043130">
    <property type="entry name" value="CDP-OH_PTrfase_TM_dom"/>
</dbReference>
<comment type="caution">
    <text evidence="5">The sequence shown here is derived from an EMBL/GenBank/DDBJ whole genome shotgun (WGS) entry which is preliminary data.</text>
</comment>
<feature type="region of interest" description="Disordered" evidence="3">
    <location>
        <begin position="249"/>
        <end position="280"/>
    </location>
</feature>
<protein>
    <submittedName>
        <fullName evidence="5">CDP-alcohol phosphatidyltransferase family protein</fullName>
    </submittedName>
</protein>
<keyword evidence="4" id="KW-0472">Membrane</keyword>
<comment type="similarity">
    <text evidence="2">Belongs to the CDP-alcohol phosphatidyltransferase class-I family.</text>
</comment>
<evidence type="ECO:0000256" key="2">
    <source>
        <dbReference type="RuleBase" id="RU003750"/>
    </source>
</evidence>
<gene>
    <name evidence="5" type="ORF">HCN52_14470</name>
</gene>
<evidence type="ECO:0000256" key="1">
    <source>
        <dbReference type="ARBA" id="ARBA00022679"/>
    </source>
</evidence>
<keyword evidence="4" id="KW-1133">Transmembrane helix</keyword>
<accession>A0ABX1CE89</accession>
<dbReference type="Proteomes" id="UP000727056">
    <property type="component" value="Unassembled WGS sequence"/>
</dbReference>
<reference evidence="5 6" key="1">
    <citation type="submission" date="2020-03" db="EMBL/GenBank/DDBJ databases">
        <title>Draft genome of Streptomyces sp. ventii, isolated from the Axial Seamount in the Pacific Ocean, and resequencing of the two type strains Streptomyces lonarensis strain NCL 716 and Streptomyces bohaiensis strain 11A07.</title>
        <authorList>
            <person name="Loughran R.M."/>
            <person name="Pfannmuller K.M."/>
            <person name="Wasson B.J."/>
            <person name="Deadmond M.C."/>
            <person name="Paddock B.E."/>
            <person name="Koyack M.J."/>
            <person name="Gallegos D.A."/>
            <person name="Mitchell E.A."/>
            <person name="Ushijima B."/>
            <person name="Saw J.H."/>
            <person name="Mcphail K.L."/>
            <person name="Videau P."/>
        </authorList>
    </citation>
    <scope>NUCLEOTIDE SEQUENCE [LARGE SCALE GENOMIC DNA]</scope>
    <source>
        <strain evidence="5 6">11A07</strain>
    </source>
</reference>
<evidence type="ECO:0000313" key="5">
    <source>
        <dbReference type="EMBL" id="NJQ16120.1"/>
    </source>
</evidence>
<feature type="compositionally biased region" description="Low complexity" evidence="3">
    <location>
        <begin position="257"/>
        <end position="268"/>
    </location>
</feature>
<dbReference type="InterPro" id="IPR048254">
    <property type="entry name" value="CDP_ALCOHOL_P_TRANSF_CS"/>
</dbReference>
<name>A0ABX1CE89_9ACTN</name>
<feature type="transmembrane region" description="Helical" evidence="4">
    <location>
        <begin position="220"/>
        <end position="241"/>
    </location>
</feature>
<proteinExistence type="inferred from homology"/>
<feature type="transmembrane region" description="Helical" evidence="4">
    <location>
        <begin position="194"/>
        <end position="214"/>
    </location>
</feature>
<dbReference type="InterPro" id="IPR000462">
    <property type="entry name" value="CDP-OH_P_trans"/>
</dbReference>
<dbReference type="PROSITE" id="PS00379">
    <property type="entry name" value="CDP_ALCOHOL_P_TRANSF"/>
    <property type="match status" value="1"/>
</dbReference>
<dbReference type="Pfam" id="PF01066">
    <property type="entry name" value="CDP-OH_P_transf"/>
    <property type="match status" value="1"/>
</dbReference>
<evidence type="ECO:0000313" key="6">
    <source>
        <dbReference type="Proteomes" id="UP000727056"/>
    </source>
</evidence>
<dbReference type="EMBL" id="JAAVJC010000121">
    <property type="protein sequence ID" value="NJQ16120.1"/>
    <property type="molecule type" value="Genomic_DNA"/>
</dbReference>
<sequence>MKVPSEPDGGPAPVGFREALVRLRTAQKSAKGVSLYSRHVNRPLGRLLAAAAYRAGLGPDQVTLASAALSFAGIALIALVPPSVGLGFGVWALLVAGYALDSADGQLARLRGVSGPAGEWLDHVVDCVKITALHSAVLVSWYRFAEPPHAAWLLVPLVFQLAAVTTYCGGLLTEKLKPRPLPGAPAPQPSTVRAVALLPVDYGVVCLVFLLLGLQAAFRVGYTVLALAAVLLLGGFLAKWYRELADAPSRPTPALLDGRSGPAGAGAARDAERVSSPRSG</sequence>
<feature type="compositionally biased region" description="Basic and acidic residues" evidence="3">
    <location>
        <begin position="269"/>
        <end position="280"/>
    </location>
</feature>
<evidence type="ECO:0000256" key="4">
    <source>
        <dbReference type="SAM" id="Phobius"/>
    </source>
</evidence>